<dbReference type="InterPro" id="IPR011990">
    <property type="entry name" value="TPR-like_helical_dom_sf"/>
</dbReference>
<dbReference type="EMBL" id="QUTH01002375">
    <property type="protein sequence ID" value="RHZ26302.1"/>
    <property type="molecule type" value="Genomic_DNA"/>
</dbReference>
<dbReference type="PRINTS" id="PR00019">
    <property type="entry name" value="LEURICHRPT"/>
</dbReference>
<dbReference type="InterPro" id="IPR001611">
    <property type="entry name" value="Leu-rich_rpt"/>
</dbReference>
<evidence type="ECO:0000313" key="6">
    <source>
        <dbReference type="Proteomes" id="UP000285430"/>
    </source>
</evidence>
<name>A0A3R7BE97_APHAT</name>
<keyword evidence="2" id="KW-0677">Repeat</keyword>
<dbReference type="SUPFAM" id="SSF52075">
    <property type="entry name" value="Outer arm dynein light chain 1"/>
    <property type="match status" value="1"/>
</dbReference>
<dbReference type="Pfam" id="PF13855">
    <property type="entry name" value="LRR_8"/>
    <property type="match status" value="2"/>
</dbReference>
<dbReference type="SMART" id="SM00364">
    <property type="entry name" value="LRR_BAC"/>
    <property type="match status" value="7"/>
</dbReference>
<evidence type="ECO:0000313" key="5">
    <source>
        <dbReference type="EMBL" id="RHZ26302.1"/>
    </source>
</evidence>
<evidence type="ECO:0000256" key="3">
    <source>
        <dbReference type="SAM" id="Coils"/>
    </source>
</evidence>
<gene>
    <name evidence="5" type="ORF">DYB37_004841</name>
</gene>
<organism evidence="5 6">
    <name type="scientific">Aphanomyces astaci</name>
    <name type="common">Crayfish plague agent</name>
    <dbReference type="NCBI Taxonomy" id="112090"/>
    <lineage>
        <taxon>Eukaryota</taxon>
        <taxon>Sar</taxon>
        <taxon>Stramenopiles</taxon>
        <taxon>Oomycota</taxon>
        <taxon>Saprolegniomycetes</taxon>
        <taxon>Saprolegniales</taxon>
        <taxon>Verrucalvaceae</taxon>
        <taxon>Aphanomyces</taxon>
    </lineage>
</organism>
<dbReference type="Gene3D" id="1.10.10.60">
    <property type="entry name" value="Homeodomain-like"/>
    <property type="match status" value="1"/>
</dbReference>
<dbReference type="VEuPathDB" id="FungiDB:H257_18137"/>
<reference evidence="5 6" key="1">
    <citation type="submission" date="2018-08" db="EMBL/GenBank/DDBJ databases">
        <title>Aphanomyces genome sequencing and annotation.</title>
        <authorList>
            <person name="Minardi D."/>
            <person name="Oidtmann B."/>
            <person name="Van Der Giezen M."/>
            <person name="Studholme D.J."/>
        </authorList>
    </citation>
    <scope>NUCLEOTIDE SEQUENCE [LARGE SCALE GENOMIC DNA]</scope>
    <source>
        <strain evidence="5 6">Da</strain>
    </source>
</reference>
<dbReference type="Pfam" id="PF00560">
    <property type="entry name" value="LRR_1"/>
    <property type="match status" value="1"/>
</dbReference>
<evidence type="ECO:0000256" key="2">
    <source>
        <dbReference type="ARBA" id="ARBA00022737"/>
    </source>
</evidence>
<dbReference type="PROSITE" id="PS51450">
    <property type="entry name" value="LRR"/>
    <property type="match status" value="5"/>
</dbReference>
<dbReference type="InterPro" id="IPR050216">
    <property type="entry name" value="LRR_domain-containing"/>
</dbReference>
<dbReference type="InterPro" id="IPR032675">
    <property type="entry name" value="LRR_dom_sf"/>
</dbReference>
<dbReference type="SUPFAM" id="SSF48452">
    <property type="entry name" value="TPR-like"/>
    <property type="match status" value="1"/>
</dbReference>
<dbReference type="SMART" id="SM00369">
    <property type="entry name" value="LRR_TYP"/>
    <property type="match status" value="9"/>
</dbReference>
<keyword evidence="1" id="KW-0433">Leucine-rich repeat</keyword>
<proteinExistence type="predicted"/>
<dbReference type="AlphaFoldDB" id="A0A3R7BE97"/>
<comment type="caution">
    <text evidence="5">The sequence shown here is derived from an EMBL/GenBank/DDBJ whole genome shotgun (WGS) entry which is preliminary data.</text>
</comment>
<dbReference type="GO" id="GO:0005737">
    <property type="term" value="C:cytoplasm"/>
    <property type="evidence" value="ECO:0007669"/>
    <property type="project" value="TreeGrafter"/>
</dbReference>
<sequence>MGRGLQLDEYQRGQISVWKANGKSVLFMSKSLGKSCKAVANYLKDRQAYGKRFKGGRPPKLSDTNLRLMFREVSKTGLSSSKIVAQLDLPITSRAIIVDAAEDSELDDIPVLEVNLSRLNAVAISGRVWNLEHLETLNLSDNQLGRIPSAIQDLTALSFSPKLWKLRGLTSLDLSYNVMTDLPFIEGDLRLLKETSAWQVSIGLLTALTALNLSHNQLTKCPALIDNCTALATVDLSYNSMPALESEFGNLRALEVCLLQHNVLSELPDSLGRLIGSCAALIRLDGSYNQLTEIPSGIKSLTSLISFDLSHNPSLEFPNVLPFLERLETVALDHCGLPDVPTNAFAYSADMPLHTVRLSSNGITQVPLDVELLRNSLKLLHLGHNAISSIPTRLYECTQLVELHLSHNLVVTLPPGLANLNHVSYNQLTVVPDDLVRLYHLRILNLAYNKLHQLPGRLGFLQRLEHLDLSHNALRWLPTTCHHLVRVKFVSAAFNQLERRPPFFNDGSVYVDWSNNPFKASEVTSRPMLDLVAKAKHDLAQRNYTTAAALFSNLLEQIASFPGVPKEVEPIRAQATFYRGICRYQQVEAIEMLTNALTYFTNGLTPGAVPILLQRGDAWEQLGQPQLAKDDYKVVLGVIPFHEAATERLAALETHQAKYHVGFDTDSYKRAFAIEPSGICRRRNDPMISLALLNEIDSPAEFGEACDSLRDARQRAVYLEMMKKKEAKVARQERVAQVKQRMREIQERRAMEKEEEDQLEREAEIEFARRQKALELQREENERQWMQYEEAAQRWVESERERIRLEELEALEEARRKEEAKAEYKKRLARRGGLRQGGRTRGGKR</sequence>
<dbReference type="PANTHER" id="PTHR48051:SF1">
    <property type="entry name" value="RAS SUPPRESSOR PROTEIN 1"/>
    <property type="match status" value="1"/>
</dbReference>
<dbReference type="VEuPathDB" id="FungiDB:H257_14719"/>
<accession>A0A3R7BE97</accession>
<feature type="coiled-coil region" evidence="3">
    <location>
        <begin position="728"/>
        <end position="771"/>
    </location>
</feature>
<dbReference type="SUPFAM" id="SSF52058">
    <property type="entry name" value="L domain-like"/>
    <property type="match status" value="1"/>
</dbReference>
<evidence type="ECO:0000256" key="1">
    <source>
        <dbReference type="ARBA" id="ARBA00022614"/>
    </source>
</evidence>
<feature type="compositionally biased region" description="Gly residues" evidence="4">
    <location>
        <begin position="834"/>
        <end position="845"/>
    </location>
</feature>
<dbReference type="Gene3D" id="1.25.40.10">
    <property type="entry name" value="Tetratricopeptide repeat domain"/>
    <property type="match status" value="1"/>
</dbReference>
<feature type="region of interest" description="Disordered" evidence="4">
    <location>
        <begin position="822"/>
        <end position="845"/>
    </location>
</feature>
<dbReference type="Proteomes" id="UP000285430">
    <property type="component" value="Unassembled WGS sequence"/>
</dbReference>
<dbReference type="PANTHER" id="PTHR48051">
    <property type="match status" value="1"/>
</dbReference>
<dbReference type="Gene3D" id="3.80.10.10">
    <property type="entry name" value="Ribonuclease Inhibitor"/>
    <property type="match status" value="3"/>
</dbReference>
<dbReference type="InterPro" id="IPR003591">
    <property type="entry name" value="Leu-rich_rpt_typical-subtyp"/>
</dbReference>
<keyword evidence="3" id="KW-0175">Coiled coil</keyword>
<protein>
    <submittedName>
        <fullName evidence="5">Uncharacterized protein</fullName>
    </submittedName>
</protein>
<evidence type="ECO:0000256" key="4">
    <source>
        <dbReference type="SAM" id="MobiDB-lite"/>
    </source>
</evidence>